<dbReference type="InterPro" id="IPR014710">
    <property type="entry name" value="RmlC-like_jellyroll"/>
</dbReference>
<sequence length="149" mass="16679">MSKQNPIEAQKLIELLGLVRHPEGGWYCRTFEDKDANDKRAKSTAIYYLLQKGERSHWHRVDAAEIWHYYGGAPLELAISADGQSKTQAILGNDFAAGHFPQVIVKKGEWQSATSLGNWTLCGCTVAPGFEFDGFEMAHEGWEPLSPKK</sequence>
<dbReference type="Pfam" id="PF06172">
    <property type="entry name" value="Cupin_5"/>
    <property type="match status" value="1"/>
</dbReference>
<gene>
    <name evidence="2" type="ORF">MNBD_ALPHA11-2144</name>
</gene>
<evidence type="ECO:0000259" key="1">
    <source>
        <dbReference type="Pfam" id="PF06172"/>
    </source>
</evidence>
<accession>A0A3B0U5J9</accession>
<protein>
    <recommendedName>
        <fullName evidence="1">DUF985 domain-containing protein</fullName>
    </recommendedName>
</protein>
<name>A0A3B0U5J9_9ZZZZ</name>
<dbReference type="InterPro" id="IPR011051">
    <property type="entry name" value="RmlC_Cupin_sf"/>
</dbReference>
<dbReference type="InterPro" id="IPR039935">
    <property type="entry name" value="YML079W-like"/>
</dbReference>
<dbReference type="SUPFAM" id="SSF51182">
    <property type="entry name" value="RmlC-like cupins"/>
    <property type="match status" value="1"/>
</dbReference>
<dbReference type="EMBL" id="UOEQ01000522">
    <property type="protein sequence ID" value="VAW24310.1"/>
    <property type="molecule type" value="Genomic_DNA"/>
</dbReference>
<evidence type="ECO:0000313" key="2">
    <source>
        <dbReference type="EMBL" id="VAW24310.1"/>
    </source>
</evidence>
<dbReference type="Gene3D" id="2.60.120.10">
    <property type="entry name" value="Jelly Rolls"/>
    <property type="match status" value="1"/>
</dbReference>
<organism evidence="2">
    <name type="scientific">hydrothermal vent metagenome</name>
    <dbReference type="NCBI Taxonomy" id="652676"/>
    <lineage>
        <taxon>unclassified sequences</taxon>
        <taxon>metagenomes</taxon>
        <taxon>ecological metagenomes</taxon>
    </lineage>
</organism>
<dbReference type="PANTHER" id="PTHR33387:SF3">
    <property type="entry name" value="DUF985 DOMAIN-CONTAINING PROTEIN"/>
    <property type="match status" value="1"/>
</dbReference>
<dbReference type="CDD" id="cd06121">
    <property type="entry name" value="cupin_YML079wp"/>
    <property type="match status" value="1"/>
</dbReference>
<feature type="domain" description="DUF985" evidence="1">
    <location>
        <begin position="10"/>
        <end position="138"/>
    </location>
</feature>
<proteinExistence type="predicted"/>
<dbReference type="PANTHER" id="PTHR33387">
    <property type="entry name" value="RMLC-LIKE JELLY ROLL FOLD PROTEIN"/>
    <property type="match status" value="1"/>
</dbReference>
<dbReference type="AlphaFoldDB" id="A0A3B0U5J9"/>
<dbReference type="InterPro" id="IPR009327">
    <property type="entry name" value="Cupin_DUF985"/>
</dbReference>
<reference evidence="2" key="1">
    <citation type="submission" date="2018-06" db="EMBL/GenBank/DDBJ databases">
        <authorList>
            <person name="Zhirakovskaya E."/>
        </authorList>
    </citation>
    <scope>NUCLEOTIDE SEQUENCE</scope>
</reference>